<protein>
    <submittedName>
        <fullName evidence="3">Twitching mobility protein</fullName>
    </submittedName>
</protein>
<dbReference type="Gene3D" id="3.40.50.300">
    <property type="entry name" value="P-loop containing nucleotide triphosphate hydrolases"/>
    <property type="match status" value="1"/>
</dbReference>
<feature type="domain" description="Bacterial type II secretion system protein E" evidence="2">
    <location>
        <begin position="197"/>
        <end position="211"/>
    </location>
</feature>
<dbReference type="PANTHER" id="PTHR30486">
    <property type="entry name" value="TWITCHING MOTILITY PROTEIN PILT"/>
    <property type="match status" value="1"/>
</dbReference>
<comment type="similarity">
    <text evidence="1">Belongs to the GSP E family.</text>
</comment>
<dbReference type="InterPro" id="IPR027417">
    <property type="entry name" value="P-loop_NTPase"/>
</dbReference>
<dbReference type="Proteomes" id="UP000461670">
    <property type="component" value="Unassembled WGS sequence"/>
</dbReference>
<name>A0A7V8FL20_9BURK</name>
<dbReference type="InterPro" id="IPR050921">
    <property type="entry name" value="T4SS_GSP_E_ATPase"/>
</dbReference>
<proteinExistence type="inferred from homology"/>
<evidence type="ECO:0000313" key="3">
    <source>
        <dbReference type="EMBL" id="KAF1018873.1"/>
    </source>
</evidence>
<comment type="caution">
    <text evidence="3">The sequence shown here is derived from an EMBL/GenBank/DDBJ whole genome shotgun (WGS) entry which is preliminary data.</text>
</comment>
<reference evidence="4" key="1">
    <citation type="journal article" date="2020" name="MBio">
        <title>Horizontal gene transfer to a defensive symbiont with a reduced genome amongst a multipartite beetle microbiome.</title>
        <authorList>
            <person name="Waterworth S.C."/>
            <person name="Florez L.V."/>
            <person name="Rees E.R."/>
            <person name="Hertweck C."/>
            <person name="Kaltenpoth M."/>
            <person name="Kwan J.C."/>
        </authorList>
    </citation>
    <scope>NUCLEOTIDE SEQUENCE [LARGE SCALE GENOMIC DNA]</scope>
</reference>
<dbReference type="EMBL" id="WNDQ01000071">
    <property type="protein sequence ID" value="KAF1018873.1"/>
    <property type="molecule type" value="Genomic_DNA"/>
</dbReference>
<sequence length="351" mass="36431">MDMAQPLARLLALAVQNQASDLHLSAGVPPLVRVHGRLRPLVPEPLDDAGVQALVASAMDAAQRQHDAQGADADFAFELPGVGRFRAHAYRQARGAGAAFRAIATRVPTLAEIGAPALLGELALKARGLLLVTGPAGSGKSTTLAALVGHRAAQRPGHTVTVEDPIEFVHGNGLGLVSQREVGRHAPSFAAALRSALRQDPDAILLGEIRDLETMRLALTAAETGHLVLATLHTAGAAKAVDRVIDVFAAEEQPGVRAMLSESLVAVVAQALLPTHDGSARVAAYEVLVGTPAVRNLVREGKVAQLYSAMQTGQAQGMQTLDQSLQALVRQGVVQAAQARALARAPEAIGG</sequence>
<dbReference type="InterPro" id="IPR003593">
    <property type="entry name" value="AAA+_ATPase"/>
</dbReference>
<dbReference type="Pfam" id="PF00437">
    <property type="entry name" value="T2SSE"/>
    <property type="match status" value="1"/>
</dbReference>
<accession>A0A7V8FL20</accession>
<evidence type="ECO:0000256" key="1">
    <source>
        <dbReference type="ARBA" id="ARBA00006611"/>
    </source>
</evidence>
<dbReference type="CDD" id="cd01131">
    <property type="entry name" value="PilT"/>
    <property type="match status" value="1"/>
</dbReference>
<organism evidence="3 4">
    <name type="scientific">Paracidovorax wautersii</name>
    <dbReference type="NCBI Taxonomy" id="1177982"/>
    <lineage>
        <taxon>Bacteria</taxon>
        <taxon>Pseudomonadati</taxon>
        <taxon>Pseudomonadota</taxon>
        <taxon>Betaproteobacteria</taxon>
        <taxon>Burkholderiales</taxon>
        <taxon>Comamonadaceae</taxon>
        <taxon>Paracidovorax</taxon>
    </lineage>
</organism>
<dbReference type="Gene3D" id="3.30.450.90">
    <property type="match status" value="1"/>
</dbReference>
<dbReference type="NCBIfam" id="TIGR01420">
    <property type="entry name" value="pilT_fam"/>
    <property type="match status" value="1"/>
</dbReference>
<evidence type="ECO:0000313" key="4">
    <source>
        <dbReference type="Proteomes" id="UP000461670"/>
    </source>
</evidence>
<dbReference type="SMART" id="SM00382">
    <property type="entry name" value="AAA"/>
    <property type="match status" value="1"/>
</dbReference>
<dbReference type="GO" id="GO:0016887">
    <property type="term" value="F:ATP hydrolysis activity"/>
    <property type="evidence" value="ECO:0007669"/>
    <property type="project" value="InterPro"/>
</dbReference>
<dbReference type="InterPro" id="IPR006321">
    <property type="entry name" value="PilT/PilU"/>
</dbReference>
<dbReference type="AlphaFoldDB" id="A0A7V8FL20"/>
<dbReference type="InterPro" id="IPR001482">
    <property type="entry name" value="T2SS/T4SS_dom"/>
</dbReference>
<gene>
    <name evidence="3" type="primary">pilT</name>
    <name evidence="3" type="ORF">GAK30_03436</name>
</gene>
<evidence type="ECO:0000259" key="2">
    <source>
        <dbReference type="PROSITE" id="PS00662"/>
    </source>
</evidence>
<dbReference type="SUPFAM" id="SSF52540">
    <property type="entry name" value="P-loop containing nucleoside triphosphate hydrolases"/>
    <property type="match status" value="1"/>
</dbReference>
<dbReference type="PANTHER" id="PTHR30486:SF6">
    <property type="entry name" value="TYPE IV PILUS RETRACTATION ATPASE PILT"/>
    <property type="match status" value="1"/>
</dbReference>
<dbReference type="PROSITE" id="PS00662">
    <property type="entry name" value="T2SP_E"/>
    <property type="match status" value="1"/>
</dbReference>
<dbReference type="GO" id="GO:0005524">
    <property type="term" value="F:ATP binding"/>
    <property type="evidence" value="ECO:0007669"/>
    <property type="project" value="InterPro"/>
</dbReference>